<proteinExistence type="predicted"/>
<accession>A0A382WHR9</accession>
<sequence length="41" mass="4675">MSKALLFDILLNSQQSDRYLSMTLIYGWGSCNFSPANDEMN</sequence>
<dbReference type="AlphaFoldDB" id="A0A382WHR9"/>
<organism evidence="1">
    <name type="scientific">marine metagenome</name>
    <dbReference type="NCBI Taxonomy" id="408172"/>
    <lineage>
        <taxon>unclassified sequences</taxon>
        <taxon>metagenomes</taxon>
        <taxon>ecological metagenomes</taxon>
    </lineage>
</organism>
<evidence type="ECO:0000313" key="1">
    <source>
        <dbReference type="EMBL" id="SVD58367.1"/>
    </source>
</evidence>
<protein>
    <submittedName>
        <fullName evidence="1">Uncharacterized protein</fullName>
    </submittedName>
</protein>
<gene>
    <name evidence="1" type="ORF">METZ01_LOCUS411221</name>
</gene>
<reference evidence="1" key="1">
    <citation type="submission" date="2018-05" db="EMBL/GenBank/DDBJ databases">
        <authorList>
            <person name="Lanie J.A."/>
            <person name="Ng W.-L."/>
            <person name="Kazmierczak K.M."/>
            <person name="Andrzejewski T.M."/>
            <person name="Davidsen T.M."/>
            <person name="Wayne K.J."/>
            <person name="Tettelin H."/>
            <person name="Glass J.I."/>
            <person name="Rusch D."/>
            <person name="Podicherti R."/>
            <person name="Tsui H.-C.T."/>
            <person name="Winkler M.E."/>
        </authorList>
    </citation>
    <scope>NUCLEOTIDE SEQUENCE</scope>
</reference>
<dbReference type="PROSITE" id="PS51257">
    <property type="entry name" value="PROKAR_LIPOPROTEIN"/>
    <property type="match status" value="1"/>
</dbReference>
<name>A0A382WHR9_9ZZZZ</name>
<dbReference type="EMBL" id="UINC01159974">
    <property type="protein sequence ID" value="SVD58367.1"/>
    <property type="molecule type" value="Genomic_DNA"/>
</dbReference>